<dbReference type="SUPFAM" id="SSF54919">
    <property type="entry name" value="Nucleoside diphosphate kinase, NDK"/>
    <property type="match status" value="1"/>
</dbReference>
<evidence type="ECO:0000259" key="10">
    <source>
        <dbReference type="SMART" id="SM00562"/>
    </source>
</evidence>
<reference evidence="11 12" key="1">
    <citation type="submission" date="2023-10" db="EMBL/GenBank/DDBJ databases">
        <title>Genomes of two closely related lineages of the louse Polyplax serrata with different host specificities.</title>
        <authorList>
            <person name="Martinu J."/>
            <person name="Tarabai H."/>
            <person name="Stefka J."/>
            <person name="Hypsa V."/>
        </authorList>
    </citation>
    <scope>NUCLEOTIDE SEQUENCE [LARGE SCALE GENOMIC DNA]</scope>
    <source>
        <strain evidence="11">HR10_N</strain>
    </source>
</reference>
<evidence type="ECO:0000256" key="2">
    <source>
        <dbReference type="ARBA" id="ARBA00008142"/>
    </source>
</evidence>
<evidence type="ECO:0000256" key="9">
    <source>
        <dbReference type="RuleBase" id="RU004011"/>
    </source>
</evidence>
<dbReference type="Gene3D" id="3.30.70.141">
    <property type="entry name" value="Nucleoside diphosphate kinase-like domain"/>
    <property type="match status" value="1"/>
</dbReference>
<dbReference type="InterPro" id="IPR007858">
    <property type="entry name" value="Dpy-30_motif"/>
</dbReference>
<dbReference type="GO" id="GO:0006228">
    <property type="term" value="P:UTP biosynthetic process"/>
    <property type="evidence" value="ECO:0007669"/>
    <property type="project" value="InterPro"/>
</dbReference>
<keyword evidence="5" id="KW-0966">Cell projection</keyword>
<evidence type="ECO:0000256" key="3">
    <source>
        <dbReference type="ARBA" id="ARBA00022473"/>
    </source>
</evidence>
<keyword evidence="3" id="KW-0217">Developmental protein</keyword>
<gene>
    <name evidence="11" type="ORF">RUM43_001407</name>
</gene>
<evidence type="ECO:0000313" key="11">
    <source>
        <dbReference type="EMBL" id="KAK6645131.1"/>
    </source>
</evidence>
<dbReference type="GO" id="GO:0006241">
    <property type="term" value="P:CTP biosynthetic process"/>
    <property type="evidence" value="ECO:0007669"/>
    <property type="project" value="InterPro"/>
</dbReference>
<dbReference type="InterPro" id="IPR034907">
    <property type="entry name" value="NDK-like_dom"/>
</dbReference>
<dbReference type="AlphaFoldDB" id="A0AAN8XS22"/>
<dbReference type="Pfam" id="PF00334">
    <property type="entry name" value="NDK"/>
    <property type="match status" value="1"/>
</dbReference>
<evidence type="ECO:0000256" key="8">
    <source>
        <dbReference type="PROSITE-ProRule" id="PRU00706"/>
    </source>
</evidence>
<dbReference type="GO" id="GO:1902176">
    <property type="term" value="P:negative regulation of oxidative stress-induced intrinsic apoptotic signaling pathway"/>
    <property type="evidence" value="ECO:0007669"/>
    <property type="project" value="TreeGrafter"/>
</dbReference>
<dbReference type="Proteomes" id="UP001372834">
    <property type="component" value="Unassembled WGS sequence"/>
</dbReference>
<name>A0AAN8XS22_POLSC</name>
<organism evidence="11 12">
    <name type="scientific">Polyplax serrata</name>
    <name type="common">Common mouse louse</name>
    <dbReference type="NCBI Taxonomy" id="468196"/>
    <lineage>
        <taxon>Eukaryota</taxon>
        <taxon>Metazoa</taxon>
        <taxon>Ecdysozoa</taxon>
        <taxon>Arthropoda</taxon>
        <taxon>Hexapoda</taxon>
        <taxon>Insecta</taxon>
        <taxon>Pterygota</taxon>
        <taxon>Neoptera</taxon>
        <taxon>Paraneoptera</taxon>
        <taxon>Psocodea</taxon>
        <taxon>Troctomorpha</taxon>
        <taxon>Phthiraptera</taxon>
        <taxon>Anoplura</taxon>
        <taxon>Polyplacidae</taxon>
        <taxon>Polyplax</taxon>
    </lineage>
</organism>
<evidence type="ECO:0000313" key="12">
    <source>
        <dbReference type="Proteomes" id="UP001372834"/>
    </source>
</evidence>
<dbReference type="EMBL" id="JAWJWE010000001">
    <property type="protein sequence ID" value="KAK6645131.1"/>
    <property type="molecule type" value="Genomic_DNA"/>
</dbReference>
<accession>A0AAN8XS22</accession>
<dbReference type="PANTHER" id="PTHR46161">
    <property type="entry name" value="NUCLEOSIDE DIPHOSPHATE KINASE"/>
    <property type="match status" value="1"/>
</dbReference>
<dbReference type="GO" id="GO:0005929">
    <property type="term" value="C:cilium"/>
    <property type="evidence" value="ECO:0007669"/>
    <property type="project" value="UniProtKB-SubCell"/>
</dbReference>
<keyword evidence="4" id="KW-0378">Hydrolase</keyword>
<dbReference type="PROSITE" id="PS51374">
    <property type="entry name" value="NDPK_LIKE"/>
    <property type="match status" value="1"/>
</dbReference>
<sequence>MSSNVTGAAGKDVFEGEENILGEDSFKTPVPSTPDTCITSTLSCATPKETVLIGDFELEACRGLPQVTLGLLKPDGMKFRKEIERRMKEDGFDIIQSRKLQLSPEQVSNFYYEHYGRPYFPLLVATMCEGPIQVYVLRRKDAVLMWKRMCGPTCVIEAKKVWPESLRAIYGTPGKSFKNVCHASDTEQKANEEIRFFFPRLTLDENFQNELDVEDYIKEFVNPTLLEGLTQVCKNKPLDPIVWLATWLLMNNPNKPKMTQAVTLTFT</sequence>
<comment type="subcellular location">
    <subcellularLocation>
        <location evidence="1">Cell projection</location>
        <location evidence="1">Cilium</location>
    </subcellularLocation>
</comment>
<proteinExistence type="inferred from homology"/>
<dbReference type="GO" id="GO:0016787">
    <property type="term" value="F:hydrolase activity"/>
    <property type="evidence" value="ECO:0007669"/>
    <property type="project" value="UniProtKB-KW"/>
</dbReference>
<dbReference type="InterPro" id="IPR001564">
    <property type="entry name" value="Nucleoside_diP_kinase"/>
</dbReference>
<evidence type="ECO:0000256" key="7">
    <source>
        <dbReference type="ARBA" id="ARBA00080200"/>
    </source>
</evidence>
<dbReference type="PANTHER" id="PTHR46161:SF1">
    <property type="entry name" value="NUCLEOSIDE DIPHOSPHATE KINASE HOMOLOG 5"/>
    <property type="match status" value="1"/>
</dbReference>
<dbReference type="SMART" id="SM00562">
    <property type="entry name" value="NDK"/>
    <property type="match status" value="1"/>
</dbReference>
<comment type="caution">
    <text evidence="11">The sequence shown here is derived from an EMBL/GenBank/DDBJ whole genome shotgun (WGS) entry which is preliminary data.</text>
</comment>
<protein>
    <recommendedName>
        <fullName evidence="6">Nucleoside diphosphate kinase homolog 5</fullName>
    </recommendedName>
    <alternativeName>
        <fullName evidence="7">3'-5' exonuclease NME5</fullName>
    </alternativeName>
</protein>
<dbReference type="InterPro" id="IPR036850">
    <property type="entry name" value="NDK-like_dom_sf"/>
</dbReference>
<dbReference type="FunFam" id="1.20.890.10:FF:000008">
    <property type="entry name" value="Nucleoside diphosphate kinase homolog 5"/>
    <property type="match status" value="1"/>
</dbReference>
<dbReference type="GO" id="GO:0006183">
    <property type="term" value="P:GTP biosynthetic process"/>
    <property type="evidence" value="ECO:0007669"/>
    <property type="project" value="InterPro"/>
</dbReference>
<dbReference type="Pfam" id="PF05186">
    <property type="entry name" value="Dpy-30"/>
    <property type="match status" value="1"/>
</dbReference>
<comment type="similarity">
    <text evidence="2 8 9">Belongs to the NDK family.</text>
</comment>
<evidence type="ECO:0000256" key="1">
    <source>
        <dbReference type="ARBA" id="ARBA00004138"/>
    </source>
</evidence>
<evidence type="ECO:0000256" key="6">
    <source>
        <dbReference type="ARBA" id="ARBA00072632"/>
    </source>
</evidence>
<dbReference type="PRINTS" id="PR01243">
    <property type="entry name" value="NUCDPKINASE"/>
</dbReference>
<feature type="domain" description="Nucleoside diphosphate kinase-like" evidence="10">
    <location>
        <begin position="65"/>
        <end position="205"/>
    </location>
</feature>
<dbReference type="CDD" id="cd22970">
    <property type="entry name" value="DD_NDKH5-like"/>
    <property type="match status" value="1"/>
</dbReference>
<comment type="caution">
    <text evidence="8">Lacks conserved residue(s) required for the propagation of feature annotation.</text>
</comment>
<dbReference type="GO" id="GO:0003341">
    <property type="term" value="P:cilium movement"/>
    <property type="evidence" value="ECO:0007669"/>
    <property type="project" value="TreeGrafter"/>
</dbReference>
<dbReference type="GO" id="GO:0004550">
    <property type="term" value="F:nucleoside diphosphate kinase activity"/>
    <property type="evidence" value="ECO:0007669"/>
    <property type="project" value="InterPro"/>
</dbReference>
<evidence type="ECO:0000256" key="5">
    <source>
        <dbReference type="ARBA" id="ARBA00023273"/>
    </source>
</evidence>
<dbReference type="Gene3D" id="1.20.890.10">
    <property type="entry name" value="cAMP-dependent protein kinase regulatory subunit, dimerization-anchoring domain"/>
    <property type="match status" value="1"/>
</dbReference>
<evidence type="ECO:0000256" key="4">
    <source>
        <dbReference type="ARBA" id="ARBA00022801"/>
    </source>
</evidence>